<evidence type="ECO:0000256" key="6">
    <source>
        <dbReference type="PIRSR" id="PIRSR000337-1"/>
    </source>
</evidence>
<keyword evidence="2 6" id="KW-0288">FMN</keyword>
<organism evidence="8 9">
    <name type="scientific">Lysinibacillus sphaericus</name>
    <name type="common">Bacillus sphaericus</name>
    <dbReference type="NCBI Taxonomy" id="1421"/>
    <lineage>
        <taxon>Bacteria</taxon>
        <taxon>Bacillati</taxon>
        <taxon>Bacillota</taxon>
        <taxon>Bacilli</taxon>
        <taxon>Bacillales</taxon>
        <taxon>Bacillaceae</taxon>
        <taxon>Lysinibacillus</taxon>
    </lineage>
</organism>
<dbReference type="AlphaFoldDB" id="A0A2S5D199"/>
<comment type="caution">
    <text evidence="8">The sequence shown here is derived from an EMBL/GenBank/DDBJ whole genome shotgun (WGS) entry which is preliminary data.</text>
</comment>
<feature type="binding site" evidence="6">
    <location>
        <position position="228"/>
    </location>
    <ligand>
        <name>FMN</name>
        <dbReference type="ChEBI" id="CHEBI:58210"/>
    </ligand>
</feature>
<sequence length="434" mass="49901">MKKIYWNAFEMNCVGHINHGLWKIPGNKRINYKNLNYWTELAKTLEKGKFDSLFLADVVGVYDVYKGGFDTSVKEAVQIPANDPLIPISAMAHVTTNLCFAVTFSTSYEPPYSFARRMSTLDHLTEGRMAWNIVTSHLDSADKNFEIKHLLTHDEKYDLADEYLDVCYKLWEESWEDDAVSIEKNMYYADPTKVHKINHKGKYFDVIGPHLCEPSPQRTPVIYQAGMSERGRDFAAKNAECIFLGGKTIDDITYIINDISERALTFGRSLKNIKMFMGLCIVTGLTDEEINSKVDLYKSFWSLEGNMAHYCGGQGIDLSKYSQDDNINGFAVGEIVNTLNRIDGKWFKVIIGKPKEVADQIQHIIEQTNIDGFNLVQYHSPDTFEDFIKYIVPELQNRGLYQKDYSPGTYREKLFNLKHKYRYNKSQGVNSSRF</sequence>
<dbReference type="PANTHER" id="PTHR30011:SF16">
    <property type="entry name" value="C2H2 FINGER DOMAIN TRANSCRIPTION FACTOR (EUROFUNG)-RELATED"/>
    <property type="match status" value="1"/>
</dbReference>
<dbReference type="PANTHER" id="PTHR30011">
    <property type="entry name" value="ALKANESULFONATE MONOOXYGENASE-RELATED"/>
    <property type="match status" value="1"/>
</dbReference>
<keyword evidence="1 6" id="KW-0285">Flavoprotein</keyword>
<comment type="similarity">
    <text evidence="5">Belongs to the NtaA/SnaA/DszA monooxygenase family.</text>
</comment>
<proteinExistence type="inferred from homology"/>
<keyword evidence="3 8" id="KW-0560">Oxidoreductase</keyword>
<protein>
    <submittedName>
        <fullName evidence="8">Dimethyl-sulfide monooxygenase</fullName>
        <ecNumber evidence="8">1.14.13.131</ecNumber>
    </submittedName>
</protein>
<dbReference type="GO" id="GO:0018633">
    <property type="term" value="F:dimethyl sulfide monooxygenase activity"/>
    <property type="evidence" value="ECO:0007669"/>
    <property type="project" value="UniProtKB-EC"/>
</dbReference>
<evidence type="ECO:0000256" key="3">
    <source>
        <dbReference type="ARBA" id="ARBA00023002"/>
    </source>
</evidence>
<dbReference type="EC" id="1.14.13.131" evidence="8"/>
<name>A0A2S5D199_LYSSH</name>
<evidence type="ECO:0000313" key="8">
    <source>
        <dbReference type="EMBL" id="POZ56850.1"/>
    </source>
</evidence>
<dbReference type="InterPro" id="IPR051260">
    <property type="entry name" value="Diverse_substr_monoxygenases"/>
</dbReference>
<dbReference type="Proteomes" id="UP000237319">
    <property type="component" value="Unassembled WGS sequence"/>
</dbReference>
<evidence type="ECO:0000256" key="1">
    <source>
        <dbReference type="ARBA" id="ARBA00022630"/>
    </source>
</evidence>
<evidence type="ECO:0000256" key="4">
    <source>
        <dbReference type="ARBA" id="ARBA00023033"/>
    </source>
</evidence>
<dbReference type="SUPFAM" id="SSF51679">
    <property type="entry name" value="Bacterial luciferase-like"/>
    <property type="match status" value="1"/>
</dbReference>
<dbReference type="PIRSF" id="PIRSF000337">
    <property type="entry name" value="NTA_MOA"/>
    <property type="match status" value="1"/>
</dbReference>
<evidence type="ECO:0000256" key="2">
    <source>
        <dbReference type="ARBA" id="ARBA00022643"/>
    </source>
</evidence>
<dbReference type="InterPro" id="IPR011251">
    <property type="entry name" value="Luciferase-like_dom"/>
</dbReference>
<keyword evidence="9" id="KW-1185">Reference proteome</keyword>
<feature type="binding site" evidence="6">
    <location>
        <position position="153"/>
    </location>
    <ligand>
        <name>FMN</name>
        <dbReference type="ChEBI" id="CHEBI:58210"/>
    </ligand>
</feature>
<dbReference type="EMBL" id="PGLV01000001">
    <property type="protein sequence ID" value="POZ56850.1"/>
    <property type="molecule type" value="Genomic_DNA"/>
</dbReference>
<feature type="binding site" evidence="6">
    <location>
        <position position="57"/>
    </location>
    <ligand>
        <name>FMN</name>
        <dbReference type="ChEBI" id="CHEBI:58210"/>
    </ligand>
</feature>
<evidence type="ECO:0000313" key="9">
    <source>
        <dbReference type="Proteomes" id="UP000237319"/>
    </source>
</evidence>
<dbReference type="RefSeq" id="WP_103976887.1">
    <property type="nucleotide sequence ID" value="NZ_PGLV01000001.1"/>
</dbReference>
<dbReference type="NCBIfam" id="TIGR03860">
    <property type="entry name" value="FMN_nitrolo"/>
    <property type="match status" value="1"/>
</dbReference>
<feature type="domain" description="Luciferase-like" evidence="7">
    <location>
        <begin position="33"/>
        <end position="368"/>
    </location>
</feature>
<evidence type="ECO:0000256" key="5">
    <source>
        <dbReference type="ARBA" id="ARBA00033748"/>
    </source>
</evidence>
<dbReference type="InterPro" id="IPR016215">
    <property type="entry name" value="NTA_MOA"/>
</dbReference>
<feature type="binding site" evidence="6">
    <location>
        <position position="157"/>
    </location>
    <ligand>
        <name>FMN</name>
        <dbReference type="ChEBI" id="CHEBI:58210"/>
    </ligand>
</feature>
<gene>
    <name evidence="8" type="primary">dmoA</name>
    <name evidence="8" type="ORF">LYSIN_01633</name>
</gene>
<dbReference type="InterPro" id="IPR036661">
    <property type="entry name" value="Luciferase-like_sf"/>
</dbReference>
<accession>A0A2S5D199</accession>
<keyword evidence="4 8" id="KW-0503">Monooxygenase</keyword>
<evidence type="ECO:0000259" key="7">
    <source>
        <dbReference type="Pfam" id="PF00296"/>
    </source>
</evidence>
<reference evidence="8 9" key="1">
    <citation type="submission" date="2017-11" db="EMBL/GenBank/DDBJ databases">
        <title>Genome sequence of Lysinibacillus sphaericus, a lignin-degrading bacteria isolated from municipal solid waste soil.</title>
        <authorList>
            <person name="Persinoti G.F."/>
            <person name="Paixao D.A."/>
            <person name="Bugg T.D."/>
            <person name="Squina F.M."/>
        </authorList>
    </citation>
    <scope>NUCLEOTIDE SEQUENCE [LARGE SCALE GENOMIC DNA]</scope>
    <source>
        <strain evidence="8 9">A1</strain>
    </source>
</reference>
<dbReference type="Gene3D" id="3.20.20.30">
    <property type="entry name" value="Luciferase-like domain"/>
    <property type="match status" value="1"/>
</dbReference>
<feature type="binding site" evidence="6">
    <location>
        <position position="103"/>
    </location>
    <ligand>
        <name>FMN</name>
        <dbReference type="ChEBI" id="CHEBI:58210"/>
    </ligand>
</feature>
<dbReference type="Pfam" id="PF00296">
    <property type="entry name" value="Bac_luciferase"/>
    <property type="match status" value="1"/>
</dbReference>